<feature type="domain" description="Chitin-binding type-2" evidence="7">
    <location>
        <begin position="456"/>
        <end position="515"/>
    </location>
</feature>
<feature type="domain" description="Chitin-binding type-2" evidence="7">
    <location>
        <begin position="643"/>
        <end position="701"/>
    </location>
</feature>
<keyword evidence="1" id="KW-0147">Chitin-binding</keyword>
<feature type="domain" description="Chitin-binding type-2" evidence="7">
    <location>
        <begin position="189"/>
        <end position="248"/>
    </location>
</feature>
<keyword evidence="4" id="KW-1015">Disulfide bond</keyword>
<evidence type="ECO:0000256" key="5">
    <source>
        <dbReference type="ARBA" id="ARBA00023180"/>
    </source>
</evidence>
<keyword evidence="5" id="KW-0325">Glycoprotein</keyword>
<dbReference type="SMART" id="SM00494">
    <property type="entry name" value="ChtBD2"/>
    <property type="match status" value="8"/>
</dbReference>
<dbReference type="SUPFAM" id="SSF57625">
    <property type="entry name" value="Invertebrate chitin-binding proteins"/>
    <property type="match status" value="8"/>
</dbReference>
<feature type="domain" description="Chitin-binding type-2" evidence="7">
    <location>
        <begin position="19"/>
        <end position="73"/>
    </location>
</feature>
<evidence type="ECO:0000256" key="1">
    <source>
        <dbReference type="ARBA" id="ARBA00022669"/>
    </source>
</evidence>
<dbReference type="PANTHER" id="PTHR23301">
    <property type="entry name" value="CHITIN BINDING PERITROPHIN-A"/>
    <property type="match status" value="1"/>
</dbReference>
<evidence type="ECO:0000313" key="8">
    <source>
        <dbReference type="EMBL" id="KAJ8878089.1"/>
    </source>
</evidence>
<organism evidence="8 9">
    <name type="scientific">Dryococelus australis</name>
    <dbReference type="NCBI Taxonomy" id="614101"/>
    <lineage>
        <taxon>Eukaryota</taxon>
        <taxon>Metazoa</taxon>
        <taxon>Ecdysozoa</taxon>
        <taxon>Arthropoda</taxon>
        <taxon>Hexapoda</taxon>
        <taxon>Insecta</taxon>
        <taxon>Pterygota</taxon>
        <taxon>Neoptera</taxon>
        <taxon>Polyneoptera</taxon>
        <taxon>Phasmatodea</taxon>
        <taxon>Verophasmatodea</taxon>
        <taxon>Anareolatae</taxon>
        <taxon>Phasmatidae</taxon>
        <taxon>Eurycanthinae</taxon>
        <taxon>Dryococelus</taxon>
    </lineage>
</organism>
<dbReference type="Proteomes" id="UP001159363">
    <property type="component" value="Chromosome 7"/>
</dbReference>
<dbReference type="Pfam" id="PF01607">
    <property type="entry name" value="CBM_14"/>
    <property type="match status" value="8"/>
</dbReference>
<proteinExistence type="predicted"/>
<dbReference type="PROSITE" id="PS50940">
    <property type="entry name" value="CHIT_BIND_II"/>
    <property type="match status" value="8"/>
</dbReference>
<sequence length="706" mass="76413">MIKLLPLLGVLWFSGARAEVVCGTNQYLPNPDSCSSYYECSNGLPYLMPCPTGEDFSPTLLVCTDPEEANCGTLVTVATTSSAITIPIATGPTSSHFPQYYCPPVDGSSAYLYPNPLSCSSFYMCNGGKLQIIQCPQGLEYSVTERVCLYSYAAKCDLSNLPTFPNGPTTPATCQATTTTFAPAGPTPNYYCPEVDGATSYIYANPYSCSSYYMCAAGKLYQFQCPVGLEFSITERVCTFADFAKCELNHIPSYPTGPTEAPGVSNPTAAPTTEPLPIYYCPEVDSLVNYIYPSPHSCSSYYMCAGGTLHLFQCPSGLQYSVSNRVCVSPALAKCDLNNLPSYPTGPTEAPGVSNPTGVVSTRPTPSYYCPEVDGANTYIYASPFSCSSYYMCAEGKLYLFQCPGGLEFSVSDRVCAFPYVAKCDLNHLPSYPTGPTEAITAATPTTTVTPGPVPNYYCPNDDSSQTYLYPNPYSCASYYMCVEGILYIVQCQSGLEYSIEFRVCLIPSIAKCDLNNLPTYPTAATVNPSISVTPIPSYYCPEVDTITPYMYPNPYSCSSYYQCIKGKLRLYLCPEGFEYSVTERICVSPSIAKCDLTNLPAFPTGPTASPAVPTEITITDINSNTNTPVATTASSDVIVTITYECPPDESGTYYRYPGNCHKFVECNYGVAEIQDCPAGLLFSESQVQCLYPQDVPECSVTTSQN</sequence>
<dbReference type="PANTHER" id="PTHR23301:SF0">
    <property type="entry name" value="CHITIN-BINDING TYPE-2 DOMAIN-CONTAINING PROTEIN-RELATED"/>
    <property type="match status" value="1"/>
</dbReference>
<evidence type="ECO:0000259" key="7">
    <source>
        <dbReference type="PROSITE" id="PS50940"/>
    </source>
</evidence>
<keyword evidence="3" id="KW-0677">Repeat</keyword>
<evidence type="ECO:0000256" key="6">
    <source>
        <dbReference type="SAM" id="SignalP"/>
    </source>
</evidence>
<dbReference type="EMBL" id="JARBHB010000008">
    <property type="protein sequence ID" value="KAJ8878089.1"/>
    <property type="molecule type" value="Genomic_DNA"/>
</dbReference>
<keyword evidence="2 6" id="KW-0732">Signal</keyword>
<accession>A0ABQ9H1E5</accession>
<feature type="domain" description="Chitin-binding type-2" evidence="7">
    <location>
        <begin position="278"/>
        <end position="337"/>
    </location>
</feature>
<feature type="chain" id="PRO_5046617724" description="Chitin-binding type-2 domain-containing protein" evidence="6">
    <location>
        <begin position="19"/>
        <end position="706"/>
    </location>
</feature>
<dbReference type="InterPro" id="IPR051940">
    <property type="entry name" value="Chitin_bind-dev_reg"/>
</dbReference>
<feature type="signal peptide" evidence="6">
    <location>
        <begin position="1"/>
        <end position="18"/>
    </location>
</feature>
<reference evidence="8 9" key="1">
    <citation type="submission" date="2023-02" db="EMBL/GenBank/DDBJ databases">
        <title>LHISI_Scaffold_Assembly.</title>
        <authorList>
            <person name="Stuart O.P."/>
            <person name="Cleave R."/>
            <person name="Magrath M.J.L."/>
            <person name="Mikheyev A.S."/>
        </authorList>
    </citation>
    <scope>NUCLEOTIDE SEQUENCE [LARGE SCALE GENOMIC DNA]</scope>
    <source>
        <strain evidence="8">Daus_M_001</strain>
        <tissue evidence="8">Leg muscle</tissue>
    </source>
</reference>
<evidence type="ECO:0000256" key="3">
    <source>
        <dbReference type="ARBA" id="ARBA00022737"/>
    </source>
</evidence>
<name>A0ABQ9H1E5_9NEOP</name>
<feature type="domain" description="Chitin-binding type-2" evidence="7">
    <location>
        <begin position="99"/>
        <end position="158"/>
    </location>
</feature>
<protein>
    <recommendedName>
        <fullName evidence="7">Chitin-binding type-2 domain-containing protein</fullName>
    </recommendedName>
</protein>
<dbReference type="InterPro" id="IPR002557">
    <property type="entry name" value="Chitin-bd_dom"/>
</dbReference>
<feature type="domain" description="Chitin-binding type-2" evidence="7">
    <location>
        <begin position="538"/>
        <end position="597"/>
    </location>
</feature>
<evidence type="ECO:0000256" key="4">
    <source>
        <dbReference type="ARBA" id="ARBA00023157"/>
    </source>
</evidence>
<evidence type="ECO:0000256" key="2">
    <source>
        <dbReference type="ARBA" id="ARBA00022729"/>
    </source>
</evidence>
<keyword evidence="9" id="KW-1185">Reference proteome</keyword>
<dbReference type="Gene3D" id="2.170.140.10">
    <property type="entry name" value="Chitin binding domain"/>
    <property type="match status" value="8"/>
</dbReference>
<dbReference type="InterPro" id="IPR036508">
    <property type="entry name" value="Chitin-bd_dom_sf"/>
</dbReference>
<gene>
    <name evidence="8" type="ORF">PR048_022556</name>
</gene>
<evidence type="ECO:0000313" key="9">
    <source>
        <dbReference type="Proteomes" id="UP001159363"/>
    </source>
</evidence>
<feature type="domain" description="Chitin-binding type-2" evidence="7">
    <location>
        <begin position="367"/>
        <end position="426"/>
    </location>
</feature>
<comment type="caution">
    <text evidence="8">The sequence shown here is derived from an EMBL/GenBank/DDBJ whole genome shotgun (WGS) entry which is preliminary data.</text>
</comment>